<reference evidence="2" key="1">
    <citation type="journal article" date="2018" name="Nat. Microbiol.">
        <title>Leveraging single-cell genomics to expand the fungal tree of life.</title>
        <authorList>
            <person name="Ahrendt S.R."/>
            <person name="Quandt C.A."/>
            <person name="Ciobanu D."/>
            <person name="Clum A."/>
            <person name="Salamov A."/>
            <person name="Andreopoulos B."/>
            <person name="Cheng J.F."/>
            <person name="Woyke T."/>
            <person name="Pelin A."/>
            <person name="Henrissat B."/>
            <person name="Reynolds N.K."/>
            <person name="Benny G.L."/>
            <person name="Smith M.E."/>
            <person name="James T.Y."/>
            <person name="Grigoriev I.V."/>
        </authorList>
    </citation>
    <scope>NUCLEOTIDE SEQUENCE [LARGE SCALE GENOMIC DNA]</scope>
</reference>
<dbReference type="CDD" id="cd22976">
    <property type="entry name" value="DD_EFCAB10"/>
    <property type="match status" value="1"/>
</dbReference>
<sequence>MSRARTETRAYLSQHTLEPLFKDMMSALLLYRPEYPIGFLSDGLAILKDHEAQNLPISPGMIFKELAASQGLGSSQRVWTPIKIDGHHDRGDGS</sequence>
<keyword evidence="2" id="KW-1185">Reference proteome</keyword>
<dbReference type="InterPro" id="IPR049760">
    <property type="entry name" value="DD_EFCAB10"/>
</dbReference>
<dbReference type="Gene3D" id="1.20.890.10">
    <property type="entry name" value="cAMP-dependent protein kinase regulatory subunit, dimerization-anchoring domain"/>
    <property type="match status" value="1"/>
</dbReference>
<organism evidence="1 2">
    <name type="scientific">Piptocephalis cylindrospora</name>
    <dbReference type="NCBI Taxonomy" id="1907219"/>
    <lineage>
        <taxon>Eukaryota</taxon>
        <taxon>Fungi</taxon>
        <taxon>Fungi incertae sedis</taxon>
        <taxon>Zoopagomycota</taxon>
        <taxon>Zoopagomycotina</taxon>
        <taxon>Zoopagomycetes</taxon>
        <taxon>Zoopagales</taxon>
        <taxon>Piptocephalidaceae</taxon>
        <taxon>Piptocephalis</taxon>
    </lineage>
</organism>
<dbReference type="AlphaFoldDB" id="A0A4P9XY57"/>
<protein>
    <submittedName>
        <fullName evidence="1">Uncharacterized protein</fullName>
    </submittedName>
</protein>
<dbReference type="SUPFAM" id="SSF47391">
    <property type="entry name" value="Dimerization-anchoring domain of cAMP-dependent PK regulatory subunit"/>
    <property type="match status" value="1"/>
</dbReference>
<proteinExistence type="predicted"/>
<gene>
    <name evidence="1" type="ORF">BJ684DRAFT_22108</name>
</gene>
<evidence type="ECO:0000313" key="2">
    <source>
        <dbReference type="Proteomes" id="UP000267251"/>
    </source>
</evidence>
<evidence type="ECO:0000313" key="1">
    <source>
        <dbReference type="EMBL" id="RKP11338.1"/>
    </source>
</evidence>
<accession>A0A4P9XY57</accession>
<dbReference type="Proteomes" id="UP000267251">
    <property type="component" value="Unassembled WGS sequence"/>
</dbReference>
<dbReference type="EMBL" id="KZ988997">
    <property type="protein sequence ID" value="RKP11338.1"/>
    <property type="molecule type" value="Genomic_DNA"/>
</dbReference>
<name>A0A4P9XY57_9FUNG</name>